<dbReference type="EMBL" id="JAMYPJ010000037">
    <property type="protein sequence ID" value="MER8935724.1"/>
    <property type="molecule type" value="Genomic_DNA"/>
</dbReference>
<keyword evidence="4" id="KW-1003">Cell membrane</keyword>
<dbReference type="InterPro" id="IPR027417">
    <property type="entry name" value="P-loop_NTPase"/>
</dbReference>
<dbReference type="Proteomes" id="UP001464387">
    <property type="component" value="Unassembled WGS sequence"/>
</dbReference>
<evidence type="ECO:0000313" key="11">
    <source>
        <dbReference type="Proteomes" id="UP001464387"/>
    </source>
</evidence>
<name>A0ABV1YKX7_9HYPH</name>
<proteinExistence type="inferred from homology"/>
<dbReference type="InterPro" id="IPR050086">
    <property type="entry name" value="MetN_ABC_transporter-like"/>
</dbReference>
<dbReference type="GO" id="GO:0005524">
    <property type="term" value="F:ATP binding"/>
    <property type="evidence" value="ECO:0007669"/>
    <property type="project" value="UniProtKB-KW"/>
</dbReference>
<keyword evidence="5" id="KW-0547">Nucleotide-binding</keyword>
<evidence type="ECO:0000256" key="5">
    <source>
        <dbReference type="ARBA" id="ARBA00022741"/>
    </source>
</evidence>
<keyword evidence="6 10" id="KW-0067">ATP-binding</keyword>
<protein>
    <submittedName>
        <fullName evidence="10">Amino acid ABC transporter ATP-binding protein</fullName>
    </submittedName>
</protein>
<evidence type="ECO:0000256" key="3">
    <source>
        <dbReference type="ARBA" id="ARBA00022448"/>
    </source>
</evidence>
<dbReference type="Pfam" id="PF00005">
    <property type="entry name" value="ABC_tran"/>
    <property type="match status" value="1"/>
</dbReference>
<dbReference type="InterPro" id="IPR017871">
    <property type="entry name" value="ABC_transporter-like_CS"/>
</dbReference>
<dbReference type="InterPro" id="IPR003439">
    <property type="entry name" value="ABC_transporter-like_ATP-bd"/>
</dbReference>
<evidence type="ECO:0000256" key="4">
    <source>
        <dbReference type="ARBA" id="ARBA00022475"/>
    </source>
</evidence>
<accession>A0ABV1YKX7</accession>
<comment type="similarity">
    <text evidence="2">Belongs to the ABC transporter superfamily.</text>
</comment>
<comment type="caution">
    <text evidence="10">The sequence shown here is derived from an EMBL/GenBank/DDBJ whole genome shotgun (WGS) entry which is preliminary data.</text>
</comment>
<evidence type="ECO:0000259" key="9">
    <source>
        <dbReference type="PROSITE" id="PS50893"/>
    </source>
</evidence>
<dbReference type="InterPro" id="IPR003593">
    <property type="entry name" value="AAA+_ATPase"/>
</dbReference>
<gene>
    <name evidence="10" type="ORF">NKI33_22565</name>
</gene>
<dbReference type="PROSITE" id="PS50893">
    <property type="entry name" value="ABC_TRANSPORTER_2"/>
    <property type="match status" value="1"/>
</dbReference>
<organism evidence="10 11">
    <name type="scientific">Mesorhizobium opportunistum</name>
    <dbReference type="NCBI Taxonomy" id="593909"/>
    <lineage>
        <taxon>Bacteria</taxon>
        <taxon>Pseudomonadati</taxon>
        <taxon>Pseudomonadota</taxon>
        <taxon>Alphaproteobacteria</taxon>
        <taxon>Hyphomicrobiales</taxon>
        <taxon>Phyllobacteriaceae</taxon>
        <taxon>Mesorhizobium</taxon>
    </lineage>
</organism>
<dbReference type="PANTHER" id="PTHR43166">
    <property type="entry name" value="AMINO ACID IMPORT ATP-BINDING PROTEIN"/>
    <property type="match status" value="1"/>
</dbReference>
<evidence type="ECO:0000256" key="6">
    <source>
        <dbReference type="ARBA" id="ARBA00022840"/>
    </source>
</evidence>
<evidence type="ECO:0000256" key="2">
    <source>
        <dbReference type="ARBA" id="ARBA00005417"/>
    </source>
</evidence>
<feature type="domain" description="ABC transporter" evidence="9">
    <location>
        <begin position="1"/>
        <end position="226"/>
    </location>
</feature>
<keyword evidence="8" id="KW-0472">Membrane</keyword>
<reference evidence="10 11" key="1">
    <citation type="journal article" date="2024" name="Proc. Natl. Acad. Sci. U.S.A.">
        <title>The evolutionary genomics of adaptation to stress in wild rhizobium bacteria.</title>
        <authorList>
            <person name="Kehlet-Delgado H."/>
            <person name="Montoya A.P."/>
            <person name="Jensen K.T."/>
            <person name="Wendlandt C.E."/>
            <person name="Dexheimer C."/>
            <person name="Roberts M."/>
            <person name="Torres Martinez L."/>
            <person name="Friesen M.L."/>
            <person name="Griffitts J.S."/>
            <person name="Porter S.S."/>
        </authorList>
    </citation>
    <scope>NUCLEOTIDE SEQUENCE [LARGE SCALE GENOMIC DNA]</scope>
    <source>
        <strain evidence="10 11">M0729</strain>
    </source>
</reference>
<dbReference type="PROSITE" id="PS00211">
    <property type="entry name" value="ABC_TRANSPORTER_1"/>
    <property type="match status" value="1"/>
</dbReference>
<evidence type="ECO:0000313" key="10">
    <source>
        <dbReference type="EMBL" id="MER8935724.1"/>
    </source>
</evidence>
<evidence type="ECO:0000256" key="7">
    <source>
        <dbReference type="ARBA" id="ARBA00022970"/>
    </source>
</evidence>
<sequence length="230" mass="24774">MAYGDLDVLKGVSLTVKPGTVTCVIGPSGSGKSTLLRCLNRLVEPKGGDVLLDGASILAMKPEKLRRRVGMVFQQFNLFPDHTALENVMLSLTKVKGIPVPEAERIAEARLADVGLAARKHHRPGSLSGGQQQRVAIARALAMDPEVILFDEVTSALDPELVKGVLNLMADLGRRGMTMVVVTHEMGFARKVADQVIFMDEGRVIEAGTPAAIFDTPKSARLKHFLAEVL</sequence>
<dbReference type="SMART" id="SM00382">
    <property type="entry name" value="AAA"/>
    <property type="match status" value="1"/>
</dbReference>
<keyword evidence="7" id="KW-0029">Amino-acid transport</keyword>
<dbReference type="Gene3D" id="3.40.50.300">
    <property type="entry name" value="P-loop containing nucleotide triphosphate hydrolases"/>
    <property type="match status" value="1"/>
</dbReference>
<evidence type="ECO:0000256" key="8">
    <source>
        <dbReference type="ARBA" id="ARBA00023136"/>
    </source>
</evidence>
<dbReference type="PIRSF" id="PIRSF039085">
    <property type="entry name" value="ABC_ATPase_HisP"/>
    <property type="match status" value="1"/>
</dbReference>
<dbReference type="InterPro" id="IPR030679">
    <property type="entry name" value="ABC_ATPase_HisP-typ"/>
</dbReference>
<keyword evidence="3" id="KW-0813">Transport</keyword>
<evidence type="ECO:0000256" key="1">
    <source>
        <dbReference type="ARBA" id="ARBA00004202"/>
    </source>
</evidence>
<dbReference type="SUPFAM" id="SSF52540">
    <property type="entry name" value="P-loop containing nucleoside triphosphate hydrolases"/>
    <property type="match status" value="1"/>
</dbReference>
<dbReference type="PANTHER" id="PTHR43166:SF9">
    <property type="entry name" value="GLUTAMATE_ASPARTATE IMPORT ATP-BINDING PROTEIN GLTL"/>
    <property type="match status" value="1"/>
</dbReference>
<keyword evidence="11" id="KW-1185">Reference proteome</keyword>
<dbReference type="CDD" id="cd03262">
    <property type="entry name" value="ABC_HisP_GlnQ"/>
    <property type="match status" value="1"/>
</dbReference>
<comment type="subcellular location">
    <subcellularLocation>
        <location evidence="1">Cell membrane</location>
        <topology evidence="1">Peripheral membrane protein</topology>
    </subcellularLocation>
</comment>